<dbReference type="EMBL" id="HBIX01014745">
    <property type="protein sequence ID" value="CAE0718029.1"/>
    <property type="molecule type" value="Transcribed_RNA"/>
</dbReference>
<accession>A0A7S4AJJ2</accession>
<sequence>MMRVAAIRKVGIAASRGITLQTAKATSTSTSTSTAAAARASFSSNANDGDQRKELEYPRAVTKEEAPFVKPPKETTEEAFLPWRGWMERLLRDKMSPQRFDSVKGFFYFWPEDPNNLNQLPYPNQKHIYSKDGKESVGMREVSPGSQPFVEIPRDELDADPYDSGYYKRDTRRRYVDPEFPHPDVEEIKLEMLDGADPEVVAAKERLAAGPSSSQGNGGVFANGKSETGLSGLRAVMSVTNDELFKELDKNMPDHLPKPSWAADDEKCKEMVQWYKDRGLPVPIGGNFNGVNLKRRIAKW</sequence>
<evidence type="ECO:0000313" key="1">
    <source>
        <dbReference type="EMBL" id="CAE0718029.1"/>
    </source>
</evidence>
<name>A0A7S4AJJ2_9STRA</name>
<organism evidence="1">
    <name type="scientific">Pseudo-nitzschia australis</name>
    <dbReference type="NCBI Taxonomy" id="44445"/>
    <lineage>
        <taxon>Eukaryota</taxon>
        <taxon>Sar</taxon>
        <taxon>Stramenopiles</taxon>
        <taxon>Ochrophyta</taxon>
        <taxon>Bacillariophyta</taxon>
        <taxon>Bacillariophyceae</taxon>
        <taxon>Bacillariophycidae</taxon>
        <taxon>Bacillariales</taxon>
        <taxon>Bacillariaceae</taxon>
        <taxon>Pseudo-nitzschia</taxon>
    </lineage>
</organism>
<reference evidence="1" key="1">
    <citation type="submission" date="2021-01" db="EMBL/GenBank/DDBJ databases">
        <authorList>
            <person name="Corre E."/>
            <person name="Pelletier E."/>
            <person name="Niang G."/>
            <person name="Scheremetjew M."/>
            <person name="Finn R."/>
            <person name="Kale V."/>
            <person name="Holt S."/>
            <person name="Cochrane G."/>
            <person name="Meng A."/>
            <person name="Brown T."/>
            <person name="Cohen L."/>
        </authorList>
    </citation>
    <scope>NUCLEOTIDE SEQUENCE</scope>
    <source>
        <strain evidence="1">10249 10 AB</strain>
    </source>
</reference>
<proteinExistence type="predicted"/>
<dbReference type="AlphaFoldDB" id="A0A7S4AJJ2"/>
<protein>
    <submittedName>
        <fullName evidence="1">Uncharacterized protein</fullName>
    </submittedName>
</protein>
<gene>
    <name evidence="1" type="ORF">PAUS00366_LOCUS10782</name>
</gene>